<dbReference type="PROSITE" id="PS00061">
    <property type="entry name" value="ADH_SHORT"/>
    <property type="match status" value="1"/>
</dbReference>
<dbReference type="AlphaFoldDB" id="A0A0D2J4A6"/>
<dbReference type="EMBL" id="KK103909">
    <property type="protein sequence ID" value="KIY94752.1"/>
    <property type="molecule type" value="Genomic_DNA"/>
</dbReference>
<dbReference type="InterPro" id="IPR036291">
    <property type="entry name" value="NAD(P)-bd_dom_sf"/>
</dbReference>
<dbReference type="GeneID" id="25730648"/>
<dbReference type="PANTHER" id="PTHR42760:SF133">
    <property type="entry name" value="3-OXOACYL-[ACYL-CARRIER-PROTEIN] REDUCTASE"/>
    <property type="match status" value="1"/>
</dbReference>
<keyword evidence="4" id="KW-1185">Reference proteome</keyword>
<dbReference type="GO" id="GO:0006633">
    <property type="term" value="P:fatty acid biosynthetic process"/>
    <property type="evidence" value="ECO:0007669"/>
    <property type="project" value="TreeGrafter"/>
</dbReference>
<evidence type="ECO:0000313" key="4">
    <source>
        <dbReference type="Proteomes" id="UP000054498"/>
    </source>
</evidence>
<dbReference type="EC" id="1.1.1.100" evidence="3"/>
<dbReference type="STRING" id="145388.A0A0D2J4A6"/>
<dbReference type="GO" id="GO:0048038">
    <property type="term" value="F:quinone binding"/>
    <property type="evidence" value="ECO:0007669"/>
    <property type="project" value="TreeGrafter"/>
</dbReference>
<keyword evidence="2 3" id="KW-0560">Oxidoreductase</keyword>
<evidence type="ECO:0000313" key="3">
    <source>
        <dbReference type="EMBL" id="KIY94752.1"/>
    </source>
</evidence>
<sequence>MRDAAKSEMDAGGAAAPRSVINISSTTGTHGNAGQANYAAAKAAVVGLTKTVAKEWGQFNIRANAIAFGLIDTRLTRPKEGGESITVGGQAVKLGIPGADSMRQLAEMAAPLRRIGSARDAAGAVLFFASEWSSFVTGQVLEVNGGTYM</sequence>
<evidence type="ECO:0000256" key="2">
    <source>
        <dbReference type="ARBA" id="ARBA00023002"/>
    </source>
</evidence>
<organism evidence="3 4">
    <name type="scientific">Monoraphidium neglectum</name>
    <dbReference type="NCBI Taxonomy" id="145388"/>
    <lineage>
        <taxon>Eukaryota</taxon>
        <taxon>Viridiplantae</taxon>
        <taxon>Chlorophyta</taxon>
        <taxon>core chlorophytes</taxon>
        <taxon>Chlorophyceae</taxon>
        <taxon>CS clade</taxon>
        <taxon>Sphaeropleales</taxon>
        <taxon>Selenastraceae</taxon>
        <taxon>Monoraphidium</taxon>
    </lineage>
</organism>
<dbReference type="Proteomes" id="UP000054498">
    <property type="component" value="Unassembled WGS sequence"/>
</dbReference>
<dbReference type="OrthoDB" id="1393670at2759"/>
<dbReference type="Gene3D" id="3.40.50.720">
    <property type="entry name" value="NAD(P)-binding Rossmann-like Domain"/>
    <property type="match status" value="1"/>
</dbReference>
<protein>
    <submittedName>
        <fullName evidence="3">Short-chain dehydrogenase/reductase</fullName>
        <ecNumber evidence="3">1.1.1.100</ecNumber>
    </submittedName>
</protein>
<dbReference type="InterPro" id="IPR002347">
    <property type="entry name" value="SDR_fam"/>
</dbReference>
<dbReference type="InterPro" id="IPR020904">
    <property type="entry name" value="Sc_DH/Rdtase_CS"/>
</dbReference>
<gene>
    <name evidence="3" type="ORF">MNEG_13209</name>
</gene>
<dbReference type="Pfam" id="PF13561">
    <property type="entry name" value="adh_short_C2"/>
    <property type="match status" value="1"/>
</dbReference>
<dbReference type="RefSeq" id="XP_013893772.1">
    <property type="nucleotide sequence ID" value="XM_014038318.1"/>
</dbReference>
<name>A0A0D2J4A6_9CHLO</name>
<dbReference type="KEGG" id="mng:MNEG_13209"/>
<comment type="similarity">
    <text evidence="1">Belongs to the short-chain dehydrogenases/reductases (SDR) family.</text>
</comment>
<accession>A0A0D2J4A6</accession>
<dbReference type="GO" id="GO:0004316">
    <property type="term" value="F:3-oxoacyl-[acyl-carrier-protein] reductase (NADPH) activity"/>
    <property type="evidence" value="ECO:0007669"/>
    <property type="project" value="UniProtKB-EC"/>
</dbReference>
<reference evidence="3 4" key="1">
    <citation type="journal article" date="2013" name="BMC Genomics">
        <title>Reconstruction of the lipid metabolism for the microalga Monoraphidium neglectum from its genome sequence reveals characteristics suitable for biofuel production.</title>
        <authorList>
            <person name="Bogen C."/>
            <person name="Al-Dilaimi A."/>
            <person name="Albersmeier A."/>
            <person name="Wichmann J."/>
            <person name="Grundmann M."/>
            <person name="Rupp O."/>
            <person name="Lauersen K.J."/>
            <person name="Blifernez-Klassen O."/>
            <person name="Kalinowski J."/>
            <person name="Goesmann A."/>
            <person name="Mussgnug J.H."/>
            <person name="Kruse O."/>
        </authorList>
    </citation>
    <scope>NUCLEOTIDE SEQUENCE [LARGE SCALE GENOMIC DNA]</scope>
    <source>
        <strain evidence="3 4">SAG 48.87</strain>
    </source>
</reference>
<dbReference type="PRINTS" id="PR00081">
    <property type="entry name" value="GDHRDH"/>
</dbReference>
<dbReference type="PRINTS" id="PR00080">
    <property type="entry name" value="SDRFAMILY"/>
</dbReference>
<evidence type="ECO:0000256" key="1">
    <source>
        <dbReference type="ARBA" id="ARBA00006484"/>
    </source>
</evidence>
<dbReference type="PANTHER" id="PTHR42760">
    <property type="entry name" value="SHORT-CHAIN DEHYDROGENASES/REDUCTASES FAMILY MEMBER"/>
    <property type="match status" value="1"/>
</dbReference>
<proteinExistence type="inferred from homology"/>
<dbReference type="SUPFAM" id="SSF51735">
    <property type="entry name" value="NAD(P)-binding Rossmann-fold domains"/>
    <property type="match status" value="1"/>
</dbReference>